<dbReference type="KEGG" id="pzi:CWO85_00865"/>
<keyword evidence="2" id="KW-1133">Transmembrane helix</keyword>
<feature type="transmembrane region" description="Helical" evidence="2">
    <location>
        <begin position="47"/>
        <end position="65"/>
    </location>
</feature>
<protein>
    <submittedName>
        <fullName evidence="3">Uncharacterized protein</fullName>
    </submittedName>
</protein>
<evidence type="ECO:0000313" key="3">
    <source>
        <dbReference type="EMBL" id="AYJ01089.1"/>
    </source>
</evidence>
<dbReference type="RefSeq" id="WP_121463820.1">
    <property type="nucleotide sequence ID" value="NZ_CP025121.1"/>
</dbReference>
<proteinExistence type="predicted"/>
<organism evidence="3 4">
    <name type="scientific">Ziziphus jujuba witches'-broom phytoplasma</name>
    <dbReference type="NCBI Taxonomy" id="135727"/>
    <lineage>
        <taxon>Bacteria</taxon>
        <taxon>Bacillati</taxon>
        <taxon>Mycoplasmatota</taxon>
        <taxon>Mollicutes</taxon>
        <taxon>Acholeplasmatales</taxon>
        <taxon>Acholeplasmataceae</taxon>
        <taxon>Candidatus Phytoplasma</taxon>
        <taxon>16SrV (Elm yellows group)</taxon>
    </lineage>
</organism>
<gene>
    <name evidence="3" type="ORF">CWO85_00865</name>
</gene>
<dbReference type="Proteomes" id="UP000272462">
    <property type="component" value="Chromosome"/>
</dbReference>
<name>A0A660HMI7_ZIZJU</name>
<evidence type="ECO:0000256" key="2">
    <source>
        <dbReference type="SAM" id="Phobius"/>
    </source>
</evidence>
<dbReference type="OrthoDB" id="386405at2"/>
<keyword evidence="2" id="KW-0472">Membrane</keyword>
<evidence type="ECO:0000313" key="4">
    <source>
        <dbReference type="Proteomes" id="UP000272462"/>
    </source>
</evidence>
<feature type="compositionally biased region" description="Basic residues" evidence="1">
    <location>
        <begin position="1"/>
        <end position="11"/>
    </location>
</feature>
<feature type="region of interest" description="Disordered" evidence="1">
    <location>
        <begin position="1"/>
        <end position="20"/>
    </location>
</feature>
<evidence type="ECO:0000256" key="1">
    <source>
        <dbReference type="SAM" id="MobiDB-lite"/>
    </source>
</evidence>
<keyword evidence="2" id="KW-0812">Transmembrane</keyword>
<accession>A0A660HMI7</accession>
<sequence>MNKIIKKKTKPNNHETNQNQEIKTMTNPKQENITIIPIKKRNLLKKIAYITIILHFILQVIIIYYDNKIPWLTTGINNSLELIKSLILGGTK</sequence>
<dbReference type="AlphaFoldDB" id="A0A660HMI7"/>
<reference evidence="3 4" key="1">
    <citation type="journal article" date="2018" name="BMC Genomics">
        <title>Comparative genome analysis of jujube witches'-broom Phytoplasma, an obligate pathogen that causes jujube witches'-broom disease.</title>
        <authorList>
            <person name="Wang J."/>
            <person name="Song L."/>
            <person name="Jiao Q."/>
            <person name="Yang S."/>
            <person name="Gao R."/>
            <person name="Lu X."/>
            <person name="Zhou G."/>
        </authorList>
    </citation>
    <scope>NUCLEOTIDE SEQUENCE [LARGE SCALE GENOMIC DNA]</scope>
    <source>
        <strain evidence="3">Jwb-nky</strain>
    </source>
</reference>
<keyword evidence="4" id="KW-1185">Reference proteome</keyword>
<dbReference type="EMBL" id="CP025121">
    <property type="protein sequence ID" value="AYJ01089.1"/>
    <property type="molecule type" value="Genomic_DNA"/>
</dbReference>